<proteinExistence type="predicted"/>
<gene>
    <name evidence="1" type="ORF">SCLAR_v1c04180</name>
</gene>
<reference evidence="1 2" key="1">
    <citation type="submission" date="2017-11" db="EMBL/GenBank/DDBJ databases">
        <title>Complete genome sequence of Spiroplasma clarkii CN-5 (DSM 19994).</title>
        <authorList>
            <person name="Tsai Y.-M."/>
            <person name="Chang A."/>
            <person name="Lo W.-S."/>
            <person name="Kuo C.-H."/>
        </authorList>
    </citation>
    <scope>NUCLEOTIDE SEQUENCE [LARGE SCALE GENOMIC DNA]</scope>
    <source>
        <strain evidence="1 2">CN-5</strain>
    </source>
</reference>
<dbReference type="Proteomes" id="UP000231179">
    <property type="component" value="Chromosome"/>
</dbReference>
<name>A0A1Y0L0T0_9MOLU</name>
<dbReference type="AlphaFoldDB" id="A0A1Y0L0T0"/>
<organism evidence="1 2">
    <name type="scientific">Spiroplasma clarkii</name>
    <dbReference type="NCBI Taxonomy" id="2139"/>
    <lineage>
        <taxon>Bacteria</taxon>
        <taxon>Bacillati</taxon>
        <taxon>Mycoplasmatota</taxon>
        <taxon>Mollicutes</taxon>
        <taxon>Entomoplasmatales</taxon>
        <taxon>Spiroplasmataceae</taxon>
        <taxon>Spiroplasma</taxon>
    </lineage>
</organism>
<evidence type="ECO:0000313" key="2">
    <source>
        <dbReference type="Proteomes" id="UP000231179"/>
    </source>
</evidence>
<keyword evidence="2" id="KW-1185">Reference proteome</keyword>
<sequence length="331" mass="37725">MKKLLKTLASVVFISTTAVLTVSCDKNWIDYIEIERPDPVYAIRKTGFQNFAADKIDVNKFVYTYDLIDEVKFYLTDGGYDLKQLNWEVVRNKMVLEKGLEDNLLRNGTYIFTITNSQNGNDKITIEQKITNSKYLPDVIVETDLKDIEDNRVRTILMRMIFRNLGLISRIDDIANEMVNSDKINPEADKVTLDFGSFDKENRDKFYGTTTLTYRVVDFTPDWGPGPIDINDLAAKGNTVVNNDLGTLRSITPYQAFSQYVTNNFANKLNYLSILVNDIDVDGYKIALDSENGLNAYTLTFNTIANHDDGYPSYLTGTIVLTFRYFGINPI</sequence>
<dbReference type="PROSITE" id="PS51257">
    <property type="entry name" value="PROKAR_LIPOPROTEIN"/>
    <property type="match status" value="1"/>
</dbReference>
<dbReference type="KEGG" id="scla:SCLARK_00655"/>
<dbReference type="OrthoDB" id="389367at2"/>
<protein>
    <recommendedName>
        <fullName evidence="3">Lipoprotein</fullName>
    </recommendedName>
</protein>
<dbReference type="RefSeq" id="WP_100254306.1">
    <property type="nucleotide sequence ID" value="NZ_CP015819.1"/>
</dbReference>
<evidence type="ECO:0008006" key="3">
    <source>
        <dbReference type="Google" id="ProtNLM"/>
    </source>
</evidence>
<accession>A0A1Y0L0T0</accession>
<evidence type="ECO:0000313" key="1">
    <source>
        <dbReference type="EMBL" id="ATX70742.1"/>
    </source>
</evidence>
<dbReference type="EMBL" id="CP024870">
    <property type="protein sequence ID" value="ATX70742.1"/>
    <property type="molecule type" value="Genomic_DNA"/>
</dbReference>